<reference evidence="4" key="1">
    <citation type="submission" date="2019-07" db="EMBL/GenBank/DDBJ databases">
        <authorList>
            <person name="De-Chao Zhang Q."/>
        </authorList>
    </citation>
    <scope>NUCLEOTIDE SEQUENCE</scope>
    <source>
        <strain evidence="4">TP-CH-4</strain>
    </source>
</reference>
<dbReference type="Gene3D" id="3.40.50.720">
    <property type="entry name" value="NAD(P)-binding Rossmann-like Domain"/>
    <property type="match status" value="1"/>
</dbReference>
<evidence type="ECO:0000256" key="2">
    <source>
        <dbReference type="ARBA" id="ARBA00023002"/>
    </source>
</evidence>
<keyword evidence="5" id="KW-1185">Reference proteome</keyword>
<evidence type="ECO:0000256" key="1">
    <source>
        <dbReference type="ARBA" id="ARBA00006484"/>
    </source>
</evidence>
<organism evidence="4 5">
    <name type="scientific">Pelagihabitans pacificus</name>
    <dbReference type="NCBI Taxonomy" id="2696054"/>
    <lineage>
        <taxon>Bacteria</taxon>
        <taxon>Pseudomonadati</taxon>
        <taxon>Bacteroidota</taxon>
        <taxon>Flavobacteriia</taxon>
        <taxon>Flavobacteriales</taxon>
        <taxon>Flavobacteriaceae</taxon>
        <taxon>Pelagihabitans</taxon>
    </lineage>
</organism>
<evidence type="ECO:0000313" key="4">
    <source>
        <dbReference type="EMBL" id="NHF59611.1"/>
    </source>
</evidence>
<dbReference type="SUPFAM" id="SSF51735">
    <property type="entry name" value="NAD(P)-binding Rossmann-fold domains"/>
    <property type="match status" value="1"/>
</dbReference>
<dbReference type="GO" id="GO:0016020">
    <property type="term" value="C:membrane"/>
    <property type="evidence" value="ECO:0007669"/>
    <property type="project" value="TreeGrafter"/>
</dbReference>
<evidence type="ECO:0000256" key="3">
    <source>
        <dbReference type="RuleBase" id="RU000363"/>
    </source>
</evidence>
<dbReference type="Proteomes" id="UP000707206">
    <property type="component" value="Unassembled WGS sequence"/>
</dbReference>
<accession>A0A967EAP0</accession>
<dbReference type="Pfam" id="PF00106">
    <property type="entry name" value="adh_short"/>
    <property type="match status" value="1"/>
</dbReference>
<protein>
    <submittedName>
        <fullName evidence="4">SDR family NAD(P)-dependent oxidoreductase</fullName>
    </submittedName>
</protein>
<proteinExistence type="inferred from homology"/>
<comment type="similarity">
    <text evidence="1 3">Belongs to the short-chain dehydrogenases/reductases (SDR) family.</text>
</comment>
<name>A0A967EAP0_9FLAO</name>
<dbReference type="PANTHER" id="PTHR44196">
    <property type="entry name" value="DEHYDROGENASE/REDUCTASE SDR FAMILY MEMBER 7B"/>
    <property type="match status" value="1"/>
</dbReference>
<dbReference type="PRINTS" id="PR00081">
    <property type="entry name" value="GDHRDH"/>
</dbReference>
<dbReference type="PRINTS" id="PR00080">
    <property type="entry name" value="SDRFAMILY"/>
</dbReference>
<dbReference type="GO" id="GO:0016491">
    <property type="term" value="F:oxidoreductase activity"/>
    <property type="evidence" value="ECO:0007669"/>
    <property type="project" value="UniProtKB-KW"/>
</dbReference>
<dbReference type="AlphaFoldDB" id="A0A967EAP0"/>
<dbReference type="InterPro" id="IPR002347">
    <property type="entry name" value="SDR_fam"/>
</dbReference>
<dbReference type="RefSeq" id="WP_152574104.1">
    <property type="nucleotide sequence ID" value="NZ_VIKU02000002.1"/>
</dbReference>
<evidence type="ECO:0000313" key="5">
    <source>
        <dbReference type="Proteomes" id="UP000707206"/>
    </source>
</evidence>
<dbReference type="PANTHER" id="PTHR44196:SF1">
    <property type="entry name" value="DEHYDROGENASE_REDUCTASE SDR FAMILY MEMBER 7B"/>
    <property type="match status" value="1"/>
</dbReference>
<dbReference type="EMBL" id="VIKU02000002">
    <property type="protein sequence ID" value="NHF59611.1"/>
    <property type="molecule type" value="Genomic_DNA"/>
</dbReference>
<dbReference type="InterPro" id="IPR036291">
    <property type="entry name" value="NAD(P)-bd_dom_sf"/>
</dbReference>
<sequence length="297" mass="33005">MSDYLKDKVVLISGSSMGIGKAIATDLASKGAKVVLNGRDLDKLERTEAELKEKGYEVTAFAADIRYLEECSYLIEKAVDYYGQLDILVNNAAVSSRGSVAKMAETNFDILIRTNFIGSAYLSKYAIPYLRKTKGHLIFINSAGGFRGMPYNSAYSASKMAQAALADALRIELCDDNIHVGTAFVGFTENDPKKAILDVDGTWIYLPRRTNIRLAKPESVAKSIRSMIIKRKNIVTLTALGRFTSFATRYLPRFSGWLLQGNREKIRKQFTMIGGKKVVNDKRFKIAAERNRSVVNA</sequence>
<keyword evidence="2" id="KW-0560">Oxidoreductase</keyword>
<reference evidence="4" key="2">
    <citation type="submission" date="2020-03" db="EMBL/GenBank/DDBJ databases">
        <title>Flavobacteriaceae bacterium strain TP-CH-4, a member of the family Flavobacteriaceae isolated from a deep-sea seamount.</title>
        <authorList>
            <person name="Zhang D.-C."/>
        </authorList>
    </citation>
    <scope>NUCLEOTIDE SEQUENCE</scope>
    <source>
        <strain evidence="4">TP-CH-4</strain>
    </source>
</reference>
<gene>
    <name evidence="4" type="ORF">FK220_009685</name>
</gene>
<comment type="caution">
    <text evidence="4">The sequence shown here is derived from an EMBL/GenBank/DDBJ whole genome shotgun (WGS) entry which is preliminary data.</text>
</comment>